<comment type="caution">
    <text evidence="6">The sequence shown here is derived from an EMBL/GenBank/DDBJ whole genome shotgun (WGS) entry which is preliminary data.</text>
</comment>
<organism evidence="6 7">
    <name type="scientific">Sorangium atrum</name>
    <dbReference type="NCBI Taxonomy" id="2995308"/>
    <lineage>
        <taxon>Bacteria</taxon>
        <taxon>Pseudomonadati</taxon>
        <taxon>Myxococcota</taxon>
        <taxon>Polyangia</taxon>
        <taxon>Polyangiales</taxon>
        <taxon>Polyangiaceae</taxon>
        <taxon>Sorangium</taxon>
    </lineage>
</organism>
<evidence type="ECO:0000313" key="7">
    <source>
        <dbReference type="Proteomes" id="UP001217485"/>
    </source>
</evidence>
<evidence type="ECO:0000259" key="5">
    <source>
        <dbReference type="SMART" id="SM00245"/>
    </source>
</evidence>
<proteinExistence type="predicted"/>
<evidence type="ECO:0000256" key="4">
    <source>
        <dbReference type="SAM" id="MobiDB-lite"/>
    </source>
</evidence>
<dbReference type="EMBL" id="JAQNDK010000004">
    <property type="protein sequence ID" value="MDC0683526.1"/>
    <property type="molecule type" value="Genomic_DNA"/>
</dbReference>
<dbReference type="SMART" id="SM00245">
    <property type="entry name" value="TSPc"/>
    <property type="match status" value="1"/>
</dbReference>
<keyword evidence="3" id="KW-0720">Serine protease</keyword>
<dbReference type="SUPFAM" id="SSF52096">
    <property type="entry name" value="ClpP/crotonase"/>
    <property type="match status" value="1"/>
</dbReference>
<feature type="region of interest" description="Disordered" evidence="4">
    <location>
        <begin position="322"/>
        <end position="344"/>
    </location>
</feature>
<feature type="domain" description="Tail specific protease" evidence="5">
    <location>
        <begin position="137"/>
        <end position="332"/>
    </location>
</feature>
<dbReference type="InterPro" id="IPR004447">
    <property type="entry name" value="Peptidase_S41A"/>
</dbReference>
<accession>A0ABT5CEG9</accession>
<keyword evidence="1" id="KW-0645">Protease</keyword>
<evidence type="ECO:0000256" key="1">
    <source>
        <dbReference type="ARBA" id="ARBA00022670"/>
    </source>
</evidence>
<dbReference type="Gene3D" id="3.90.226.10">
    <property type="entry name" value="2-enoyl-CoA Hydratase, Chain A, domain 1"/>
    <property type="match status" value="1"/>
</dbReference>
<dbReference type="InterPro" id="IPR005151">
    <property type="entry name" value="Tail-specific_protease"/>
</dbReference>
<evidence type="ECO:0000313" key="6">
    <source>
        <dbReference type="EMBL" id="MDC0683526.1"/>
    </source>
</evidence>
<evidence type="ECO:0000256" key="3">
    <source>
        <dbReference type="ARBA" id="ARBA00022825"/>
    </source>
</evidence>
<dbReference type="Pfam" id="PF13665">
    <property type="entry name" value="Tox-PAAR-like"/>
    <property type="match status" value="1"/>
</dbReference>
<name>A0ABT5CEG9_9BACT</name>
<keyword evidence="2" id="KW-0378">Hydrolase</keyword>
<dbReference type="CDD" id="cd07560">
    <property type="entry name" value="Peptidase_S41_CPP"/>
    <property type="match status" value="1"/>
</dbReference>
<dbReference type="Proteomes" id="UP001217485">
    <property type="component" value="Unassembled WGS sequence"/>
</dbReference>
<dbReference type="RefSeq" id="WP_272101664.1">
    <property type="nucleotide sequence ID" value="NZ_JAQNDK010000004.1"/>
</dbReference>
<dbReference type="Pfam" id="PF03572">
    <property type="entry name" value="Peptidase_S41"/>
    <property type="match status" value="1"/>
</dbReference>
<sequence length="355" mass="37368">MLPANNKCTGMSAGYPDVCLSPAFGPFPFPNFDPNAVKFPFSFNVWFSMGPALSLLARAILTMGDWLGTLHWTFMGTGQYTFGNVRVFVNYAPATSLLSPRSGNNYNCFIGVQVLPSVTNVFITYNAGTAGGERPAGAPMLADLDALVASLHPCGGASPVESVQLEPGVGYVKIRTFSLDVPARVHTAVRALEAEGLETLVLDLRDNPGGELTAFLELAGDFLEPGSVLGRAIDADGDEIAYRSSHRDPCRVPLWILVNGGTASAAELFAGCLQWHGRAVVAGERTYGKGTALKVAADPEDRAPVLAPAARMVLPGGEPIHGTGIRPDVELGGNEGPDRGGERRSLMDLIAGAKA</sequence>
<dbReference type="PANTHER" id="PTHR32060:SF30">
    <property type="entry name" value="CARBOXY-TERMINAL PROCESSING PROTEASE CTPA"/>
    <property type="match status" value="1"/>
</dbReference>
<evidence type="ECO:0000256" key="2">
    <source>
        <dbReference type="ARBA" id="ARBA00022801"/>
    </source>
</evidence>
<dbReference type="PANTHER" id="PTHR32060">
    <property type="entry name" value="TAIL-SPECIFIC PROTEASE"/>
    <property type="match status" value="1"/>
</dbReference>
<dbReference type="InterPro" id="IPR029045">
    <property type="entry name" value="ClpP/crotonase-like_dom_sf"/>
</dbReference>
<gene>
    <name evidence="6" type="ORF">POL72_37700</name>
</gene>
<dbReference type="Gene3D" id="3.30.750.44">
    <property type="match status" value="1"/>
</dbReference>
<protein>
    <submittedName>
        <fullName evidence="6">S41 family peptidase</fullName>
    </submittedName>
</protein>
<reference evidence="6 7" key="1">
    <citation type="submission" date="2023-01" db="EMBL/GenBank/DDBJ databases">
        <title>Minimal conservation of predation-associated metabolite biosynthetic gene clusters underscores biosynthetic potential of Myxococcota including descriptions for ten novel species: Archangium lansinium sp. nov., Myxococcus landrumus sp. nov., Nannocystis bai.</title>
        <authorList>
            <person name="Ahearne A."/>
            <person name="Stevens C."/>
            <person name="Dowd S."/>
        </authorList>
    </citation>
    <scope>NUCLEOTIDE SEQUENCE [LARGE SCALE GENOMIC DNA]</scope>
    <source>
        <strain evidence="6 7">WIWO2</strain>
    </source>
</reference>
<keyword evidence="7" id="KW-1185">Reference proteome</keyword>